<dbReference type="InterPro" id="IPR009057">
    <property type="entry name" value="Homeodomain-like_sf"/>
</dbReference>
<keyword evidence="3" id="KW-0238">DNA-binding</keyword>
<proteinExistence type="predicted"/>
<dbReference type="Gene3D" id="1.10.10.60">
    <property type="entry name" value="Homeodomain-like"/>
    <property type="match status" value="1"/>
</dbReference>
<sequence length="334" mass="37216">MNTINSIRDICTEGRDLAYAQHWMTAICGPHELSSRGPGQVRFSHRGTVLRSTAMTLGLMHHGAEVSVSIEDGVGLDCYSLSLPLSGEQQVNVGGCTLGSDRNRGVILSPYGAQQLDIAANCLQLHIAIPRQAMEQGLEHLLQRPMQEPLRFEPSIDAVQGASGSWWRMVEHLVQDLRTSIALYDQPGFTRDLEHALIKGLLLAQPNNYSARLRQDQERHLPHYLVRAREFIHAHAREALDLDAIEAAAGVSRSKLFECFGRYLGVPPMIYLKRYRLNGVREQLLEDGCPGNISAIAMSWGFFHLGRFSGEYRKLFGETPSATLQRLVARRGGH</sequence>
<dbReference type="SUPFAM" id="SSF46689">
    <property type="entry name" value="Homeodomain-like"/>
    <property type="match status" value="1"/>
</dbReference>
<keyword evidence="4" id="KW-0804">Transcription</keyword>
<dbReference type="SMART" id="SM00342">
    <property type="entry name" value="HTH_ARAC"/>
    <property type="match status" value="1"/>
</dbReference>
<dbReference type="PROSITE" id="PS01124">
    <property type="entry name" value="HTH_ARAC_FAMILY_2"/>
    <property type="match status" value="1"/>
</dbReference>
<dbReference type="InterPro" id="IPR018060">
    <property type="entry name" value="HTH_AraC"/>
</dbReference>
<evidence type="ECO:0000256" key="3">
    <source>
        <dbReference type="ARBA" id="ARBA00023125"/>
    </source>
</evidence>
<evidence type="ECO:0000259" key="6">
    <source>
        <dbReference type="PROSITE" id="PS01124"/>
    </source>
</evidence>
<evidence type="ECO:0000256" key="2">
    <source>
        <dbReference type="ARBA" id="ARBA00023015"/>
    </source>
</evidence>
<name>A0ABX8MNB6_9PSED</name>
<organism evidence="7 8">
    <name type="scientific">Pseudomonas sessilinigenes</name>
    <dbReference type="NCBI Taxonomy" id="658629"/>
    <lineage>
        <taxon>Bacteria</taxon>
        <taxon>Pseudomonadati</taxon>
        <taxon>Pseudomonadota</taxon>
        <taxon>Gammaproteobacteria</taxon>
        <taxon>Pseudomonadales</taxon>
        <taxon>Pseudomonadaceae</taxon>
        <taxon>Pseudomonas</taxon>
    </lineage>
</organism>
<dbReference type="RefSeq" id="WP_124347212.1">
    <property type="nucleotide sequence ID" value="NZ_CP027706.1"/>
</dbReference>
<feature type="domain" description="HTH araC/xylS-type" evidence="6">
    <location>
        <begin position="226"/>
        <end position="326"/>
    </location>
</feature>
<gene>
    <name evidence="7" type="ORF">KSS89_29665</name>
</gene>
<evidence type="ECO:0000313" key="7">
    <source>
        <dbReference type="EMBL" id="QXH40322.1"/>
    </source>
</evidence>
<evidence type="ECO:0000256" key="1">
    <source>
        <dbReference type="ARBA" id="ARBA00004496"/>
    </source>
</evidence>
<keyword evidence="8" id="KW-1185">Reference proteome</keyword>
<evidence type="ECO:0000256" key="5">
    <source>
        <dbReference type="ARBA" id="ARBA00037345"/>
    </source>
</evidence>
<keyword evidence="2" id="KW-0805">Transcription regulation</keyword>
<dbReference type="Proteomes" id="UP000693952">
    <property type="component" value="Chromosome"/>
</dbReference>
<evidence type="ECO:0000313" key="8">
    <source>
        <dbReference type="Proteomes" id="UP000693952"/>
    </source>
</evidence>
<dbReference type="InterPro" id="IPR018062">
    <property type="entry name" value="HTH_AraC-typ_CS"/>
</dbReference>
<dbReference type="PANTHER" id="PTHR46796:SF12">
    <property type="entry name" value="HTH-TYPE DNA-BINDING TRANSCRIPTIONAL ACTIVATOR EUTR"/>
    <property type="match status" value="1"/>
</dbReference>
<dbReference type="Pfam" id="PF14525">
    <property type="entry name" value="AraC_binding_2"/>
    <property type="match status" value="1"/>
</dbReference>
<dbReference type="PROSITE" id="PS00041">
    <property type="entry name" value="HTH_ARAC_FAMILY_1"/>
    <property type="match status" value="1"/>
</dbReference>
<accession>A0ABX8MNB6</accession>
<evidence type="ECO:0000256" key="4">
    <source>
        <dbReference type="ARBA" id="ARBA00023163"/>
    </source>
</evidence>
<comment type="subcellular location">
    <subcellularLocation>
        <location evidence="1">Cytoplasm</location>
    </subcellularLocation>
</comment>
<dbReference type="PANTHER" id="PTHR46796">
    <property type="entry name" value="HTH-TYPE TRANSCRIPTIONAL ACTIVATOR RHAS-RELATED"/>
    <property type="match status" value="1"/>
</dbReference>
<reference evidence="7" key="1">
    <citation type="submission" date="2021-06" db="EMBL/GenBank/DDBJ databases">
        <title>Updating the genus Pseudomonas: Description of 43 new species and partition of the Pseudomonas putida group.</title>
        <authorList>
            <person name="Girard L."/>
            <person name="Lood C."/>
            <person name="Vandamme P."/>
            <person name="Rokni-Zadeh H."/>
            <person name="van Noort V."/>
            <person name="Hofte M."/>
            <person name="Lavigne R."/>
            <person name="De Mot R."/>
        </authorList>
    </citation>
    <scope>NUCLEOTIDE SEQUENCE</scope>
    <source>
        <strain evidence="7">CMR12a</strain>
    </source>
</reference>
<dbReference type="Pfam" id="PF12833">
    <property type="entry name" value="HTH_18"/>
    <property type="match status" value="1"/>
</dbReference>
<dbReference type="EMBL" id="CP077074">
    <property type="protein sequence ID" value="QXH40322.1"/>
    <property type="molecule type" value="Genomic_DNA"/>
</dbReference>
<dbReference type="InterPro" id="IPR050204">
    <property type="entry name" value="AraC_XylS_family_regulators"/>
</dbReference>
<dbReference type="InterPro" id="IPR035418">
    <property type="entry name" value="AraC-bd_2"/>
</dbReference>
<protein>
    <submittedName>
        <fullName evidence="7">AraC family transcriptional regulator</fullName>
    </submittedName>
</protein>
<comment type="function">
    <text evidence="5">Regulatory protein of the TOL plasmid xyl operons. XylS activates the xylXYZLTEGFJQKIH operon required for the degradation of toluene, m-xylene and p-xylene.</text>
</comment>